<dbReference type="RefSeq" id="WP_246425866.1">
    <property type="nucleotide sequence ID" value="NZ_JACIEH010000001.1"/>
</dbReference>
<organism evidence="1 2">
    <name type="scientific">Sphingomonas kyeonggiensis</name>
    <dbReference type="NCBI Taxonomy" id="1268553"/>
    <lineage>
        <taxon>Bacteria</taxon>
        <taxon>Pseudomonadati</taxon>
        <taxon>Pseudomonadota</taxon>
        <taxon>Alphaproteobacteria</taxon>
        <taxon>Sphingomonadales</taxon>
        <taxon>Sphingomonadaceae</taxon>
        <taxon>Sphingomonas</taxon>
    </lineage>
</organism>
<proteinExistence type="predicted"/>
<dbReference type="Proteomes" id="UP000557392">
    <property type="component" value="Unassembled WGS sequence"/>
</dbReference>
<reference evidence="1 2" key="1">
    <citation type="submission" date="2020-08" db="EMBL/GenBank/DDBJ databases">
        <title>Genomic Encyclopedia of Type Strains, Phase IV (KMG-IV): sequencing the most valuable type-strain genomes for metagenomic binning, comparative biology and taxonomic classification.</title>
        <authorList>
            <person name="Goeker M."/>
        </authorList>
    </citation>
    <scope>NUCLEOTIDE SEQUENCE [LARGE SCALE GENOMIC DNA]</scope>
    <source>
        <strain evidence="1 2">DSM 101806</strain>
    </source>
</reference>
<accession>A0A7W6JQP7</accession>
<comment type="caution">
    <text evidence="1">The sequence shown here is derived from an EMBL/GenBank/DDBJ whole genome shotgun (WGS) entry which is preliminary data.</text>
</comment>
<sequence length="445" mass="49647">MSVVADGPSSAMLGAIAELWRLSPPGPDNILAHPAFVRLREACRDDYSGTGKAGPAFALSTALRALGLPCHLQKDAAHLALPVEEAAAGLDAALRATRSTRVHLAPLDLADDLSPLAFGPAKLCRLTPDELRVLFDERRLRRAYPRHELDADRLSEFHWLVVEETVAFKHGPEARAVPFFSMDLSQDLGRIEPHKGRFPGAFEEALFFLLLAPWESWSTMPEVDWRGFRVPWVYTVDSDIFVRPGSPPSPDTLSWEDRIYDDGYGGTYEEERPVELRLDDNAATELTVWDQSRWVIVEQAKQSVLFETPVAHFLIRAFLAEGVDEFLAHITTIEAALGLRADYQKSFRVAPDRHKGMRATNRMRGRVAGLLGDRSHADQYEQLFDIRSAFLHGRAMTDISTQEQVMARSLARQVVEALILATQSGQISSREDFLDSLLDKGAPLI</sequence>
<dbReference type="AlphaFoldDB" id="A0A7W6JQP7"/>
<keyword evidence="2" id="KW-1185">Reference proteome</keyword>
<protein>
    <recommendedName>
        <fullName evidence="3">Apea-like HEPN domain-containing protein</fullName>
    </recommendedName>
</protein>
<gene>
    <name evidence="1" type="ORF">GGR46_000258</name>
</gene>
<name>A0A7W6JQP7_9SPHN</name>
<dbReference type="EMBL" id="JACIEH010000001">
    <property type="protein sequence ID" value="MBB4096725.1"/>
    <property type="molecule type" value="Genomic_DNA"/>
</dbReference>
<evidence type="ECO:0008006" key="3">
    <source>
        <dbReference type="Google" id="ProtNLM"/>
    </source>
</evidence>
<evidence type="ECO:0000313" key="2">
    <source>
        <dbReference type="Proteomes" id="UP000557392"/>
    </source>
</evidence>
<evidence type="ECO:0000313" key="1">
    <source>
        <dbReference type="EMBL" id="MBB4096725.1"/>
    </source>
</evidence>